<feature type="region of interest" description="Disordered" evidence="1">
    <location>
        <begin position="334"/>
        <end position="404"/>
    </location>
</feature>
<dbReference type="Pfam" id="PF13837">
    <property type="entry name" value="Myb_DNA-bind_4"/>
    <property type="match status" value="1"/>
</dbReference>
<keyword evidence="5" id="KW-1185">Reference proteome</keyword>
<feature type="region of interest" description="Disordered" evidence="1">
    <location>
        <begin position="687"/>
        <end position="794"/>
    </location>
</feature>
<feature type="region of interest" description="Disordered" evidence="1">
    <location>
        <begin position="1"/>
        <end position="43"/>
    </location>
</feature>
<dbReference type="GO" id="GO:0005634">
    <property type="term" value="C:nucleus"/>
    <property type="evidence" value="ECO:0007669"/>
    <property type="project" value="EnsemblMetazoa"/>
</dbReference>
<accession>B3LXL4</accession>
<feature type="compositionally biased region" description="Basic and acidic residues" evidence="1">
    <location>
        <begin position="687"/>
        <end position="723"/>
    </location>
</feature>
<reference evidence="3" key="2">
    <citation type="journal article" date="2008" name="Bioinformatics">
        <title>Assembly reconciliation.</title>
        <authorList>
            <person name="Zimin A.V."/>
            <person name="Smith D.R."/>
            <person name="Sutton G."/>
            <person name="Yorke J.A."/>
        </authorList>
    </citation>
    <scope>NUCLEOTIDE SEQUENCE</scope>
    <source>
        <strain evidence="3">TSC#14024-0371.13</strain>
    </source>
</reference>
<evidence type="ECO:0000259" key="2">
    <source>
        <dbReference type="Pfam" id="PF13837"/>
    </source>
</evidence>
<dbReference type="Gene3D" id="1.10.10.60">
    <property type="entry name" value="Homeodomain-like"/>
    <property type="match status" value="1"/>
</dbReference>
<feature type="region of interest" description="Disordered" evidence="1">
    <location>
        <begin position="95"/>
        <end position="127"/>
    </location>
</feature>
<dbReference type="GO" id="GO:0000976">
    <property type="term" value="F:transcription cis-regulatory region binding"/>
    <property type="evidence" value="ECO:0007669"/>
    <property type="project" value="EnsemblMetazoa"/>
</dbReference>
<dbReference type="KEGG" id="dan:6501485"/>
<feature type="region of interest" description="Disordered" evidence="1">
    <location>
        <begin position="269"/>
        <end position="292"/>
    </location>
</feature>
<feature type="domain" description="Myb/SANT-like DNA-binding" evidence="2">
    <location>
        <begin position="127"/>
        <end position="216"/>
    </location>
</feature>
<feature type="compositionally biased region" description="Low complexity" evidence="1">
    <location>
        <begin position="104"/>
        <end position="122"/>
    </location>
</feature>
<feature type="compositionally biased region" description="Low complexity" evidence="1">
    <location>
        <begin position="532"/>
        <end position="544"/>
    </location>
</feature>
<feature type="compositionally biased region" description="Acidic residues" evidence="1">
    <location>
        <begin position="724"/>
        <end position="768"/>
    </location>
</feature>
<proteinExistence type="predicted"/>
<reference evidence="3" key="3">
    <citation type="submission" date="2015-10" db="EMBL/GenBank/DDBJ databases">
        <authorList>
            <consortium name="FlyBase"/>
        </authorList>
    </citation>
    <scope>NUCLEOTIDE SEQUENCE</scope>
    <source>
        <strain evidence="3">TSC#14024-0371.13</strain>
    </source>
</reference>
<dbReference type="OrthoDB" id="691673at2759"/>
<dbReference type="InterPro" id="IPR044822">
    <property type="entry name" value="Myb_DNA-bind_4"/>
</dbReference>
<feature type="compositionally biased region" description="Polar residues" evidence="1">
    <location>
        <begin position="514"/>
        <end position="531"/>
    </location>
</feature>
<feature type="compositionally biased region" description="Polar residues" evidence="1">
    <location>
        <begin position="10"/>
        <end position="19"/>
    </location>
</feature>
<dbReference type="eggNOG" id="ENOG502T9B2">
    <property type="taxonomic scope" value="Eukaryota"/>
</dbReference>
<dbReference type="Proteomes" id="UP000007801">
    <property type="component" value="Unassembled WGS sequence"/>
</dbReference>
<dbReference type="STRING" id="7217.B3LXL4"/>
<dbReference type="EMBL" id="CH902617">
    <property type="protein sequence ID" value="EDV43908.1"/>
    <property type="molecule type" value="Genomic_DNA"/>
</dbReference>
<evidence type="ECO:0000313" key="4">
    <source>
        <dbReference type="EMBL" id="KPU80528.1"/>
    </source>
</evidence>
<sequence length="794" mass="88330">MLMPRYMGLNDSSSSSGNRGPTATITSSSSNSSLGSPPTTVAAHTKMRLLSKVEHNMRQSQGQSGQDINSLLHTASSGNGVVGDVDGLLTPMRIKAHVSPPPSSSSMSGSSSGKCDSSLQGSTRPERNLWSRAEMLEMLNIMQEMNALEQLNDRNLKSENVFRQIEEVMRSKGYVKKSGIQIWTKWKFLKSTYNTTTRHGTGIPKVVPEEVYRVLCRMLSGERRSGSNSNNISASLSEGGNSMDSSRTQGEDPKEDILGVEHPIFGFRLGPIKPEPVDTGYENPSKSDMVSEPDMDAFDYEAEGNGDGTQAGHQDQEEVPHLPFIVSVKHEPDMDLGMDETNTPPPTAPASPSPPPAELEDDADGDPVYTSTPMPPLRVASFAKDDHNRPSHGILQIDRPPPTLTKMGRVASPSRMSRSLPLQNTNNINFVHPTSKLMLPRKQNSNQSGMRLPRDISVQPSGMRMKTVPMRETGYPHRSERMISDLEQPMTSPPHSPTILQTHLNRGPPPKYPTHSQHMGPSTSRQAHTMSTHQLTPHQHQQLQTRKRRMGQSPTMGMPVPVKLQRSSTMYDSNPKGPRANAPPVSDEGKRKTSEEDSKRRKKHHEELFAKELTHLANAMRVAQKEMLVDFFKQQKEFARREHDFQMKQDTMVMRALRKQTNLLLKTAKDLVGGDTKALDTKLEAKEESIPETHMSFEPETQLETRRTDQIEIRDEISDAHAEEDGDEIMVDPQYIDDDEDDDGGEGEEDENDDEEEDGENLVDDFDPEMSPLALSASALSEDYSNQVDGHENH</sequence>
<feature type="region of interest" description="Disordered" evidence="1">
    <location>
        <begin position="298"/>
        <end position="317"/>
    </location>
</feature>
<dbReference type="GO" id="GO:0045892">
    <property type="term" value="P:negative regulation of DNA-templated transcription"/>
    <property type="evidence" value="ECO:0007669"/>
    <property type="project" value="EnsemblMetazoa"/>
</dbReference>
<protein>
    <submittedName>
        <fullName evidence="3">Uncharacterized protein, isoform A</fullName>
    </submittedName>
    <submittedName>
        <fullName evidence="4">Uncharacterized protein, isoform B</fullName>
    </submittedName>
</protein>
<feature type="compositionally biased region" description="Polar residues" evidence="1">
    <location>
        <begin position="239"/>
        <end position="248"/>
    </location>
</feature>
<feature type="region of interest" description="Disordered" evidence="1">
    <location>
        <begin position="223"/>
        <end position="254"/>
    </location>
</feature>
<feature type="compositionally biased region" description="Low complexity" evidence="1">
    <location>
        <begin position="226"/>
        <end position="238"/>
    </location>
</feature>
<evidence type="ECO:0000313" key="5">
    <source>
        <dbReference type="Proteomes" id="UP000007801"/>
    </source>
</evidence>
<dbReference type="FunCoup" id="B3LXL4">
    <property type="interactions" value="211"/>
</dbReference>
<dbReference type="HOGENOM" id="CLU_361418_0_0_1"/>
<feature type="compositionally biased region" description="Pro residues" evidence="1">
    <location>
        <begin position="343"/>
        <end position="357"/>
    </location>
</feature>
<dbReference type="GeneID" id="6501485"/>
<reference evidence="3 5" key="1">
    <citation type="journal article" date="2007" name="Nature">
        <title>Evolution of genes and genomes on the Drosophila phylogeny.</title>
        <authorList>
            <consortium name="Drosophila 12 Genomes Consortium"/>
            <person name="Clark A.G."/>
            <person name="Eisen M.B."/>
            <person name="Smith D.R."/>
            <person name="Bergman C.M."/>
            <person name="Oliver B."/>
            <person name="Markow T.A."/>
            <person name="Kaufman T.C."/>
            <person name="Kellis M."/>
            <person name="Gelbart W."/>
            <person name="Iyer V.N."/>
            <person name="Pollard D.A."/>
            <person name="Sackton T.B."/>
            <person name="Larracuente A.M."/>
            <person name="Singh N.D."/>
            <person name="Abad J.P."/>
            <person name="Abt D.N."/>
            <person name="Adryan B."/>
            <person name="Aguade M."/>
            <person name="Akashi H."/>
            <person name="Anderson W.W."/>
            <person name="Aquadro C.F."/>
            <person name="Ardell D.H."/>
            <person name="Arguello R."/>
            <person name="Artieri C.G."/>
            <person name="Barbash D.A."/>
            <person name="Barker D."/>
            <person name="Barsanti P."/>
            <person name="Batterham P."/>
            <person name="Batzoglou S."/>
            <person name="Begun D."/>
            <person name="Bhutkar A."/>
            <person name="Blanco E."/>
            <person name="Bosak S.A."/>
            <person name="Bradley R.K."/>
            <person name="Brand A.D."/>
            <person name="Brent M.R."/>
            <person name="Brooks A.N."/>
            <person name="Brown R.H."/>
            <person name="Butlin R.K."/>
            <person name="Caggese C."/>
            <person name="Calvi B.R."/>
            <person name="Bernardo de Carvalho A."/>
            <person name="Caspi A."/>
            <person name="Castrezana S."/>
            <person name="Celniker S.E."/>
            <person name="Chang J.L."/>
            <person name="Chapple C."/>
            <person name="Chatterji S."/>
            <person name="Chinwalla A."/>
            <person name="Civetta A."/>
            <person name="Clifton S.W."/>
            <person name="Comeron J.M."/>
            <person name="Costello J.C."/>
            <person name="Coyne J.A."/>
            <person name="Daub J."/>
            <person name="David R.G."/>
            <person name="Delcher A.L."/>
            <person name="Delehaunty K."/>
            <person name="Do C.B."/>
            <person name="Ebling H."/>
            <person name="Edwards K."/>
            <person name="Eickbush T."/>
            <person name="Evans J.D."/>
            <person name="Filipski A."/>
            <person name="Findeiss S."/>
            <person name="Freyhult E."/>
            <person name="Fulton L."/>
            <person name="Fulton R."/>
            <person name="Garcia A.C."/>
            <person name="Gardiner A."/>
            <person name="Garfield D.A."/>
            <person name="Garvin B.E."/>
            <person name="Gibson G."/>
            <person name="Gilbert D."/>
            <person name="Gnerre S."/>
            <person name="Godfrey J."/>
            <person name="Good R."/>
            <person name="Gotea V."/>
            <person name="Gravely B."/>
            <person name="Greenberg A.J."/>
            <person name="Griffiths-Jones S."/>
            <person name="Gross S."/>
            <person name="Guigo R."/>
            <person name="Gustafson E.A."/>
            <person name="Haerty W."/>
            <person name="Hahn M.W."/>
            <person name="Halligan D.L."/>
            <person name="Halpern A.L."/>
            <person name="Halter G.M."/>
            <person name="Han M.V."/>
            <person name="Heger A."/>
            <person name="Hillier L."/>
            <person name="Hinrichs A.S."/>
            <person name="Holmes I."/>
            <person name="Hoskins R.A."/>
            <person name="Hubisz M.J."/>
            <person name="Hultmark D."/>
            <person name="Huntley M.A."/>
            <person name="Jaffe D.B."/>
            <person name="Jagadeeshan S."/>
            <person name="Jeck W.R."/>
            <person name="Johnson J."/>
            <person name="Jones C.D."/>
            <person name="Jordan W.C."/>
            <person name="Karpen G.H."/>
            <person name="Kataoka E."/>
            <person name="Keightley P.D."/>
            <person name="Kheradpour P."/>
            <person name="Kirkness E.F."/>
            <person name="Koerich L.B."/>
            <person name="Kristiansen K."/>
            <person name="Kudrna D."/>
            <person name="Kulathinal R.J."/>
            <person name="Kumar S."/>
            <person name="Kwok R."/>
            <person name="Lander E."/>
            <person name="Langley C.H."/>
            <person name="Lapoint R."/>
            <person name="Lazzaro B.P."/>
            <person name="Lee S.J."/>
            <person name="Levesque L."/>
            <person name="Li R."/>
            <person name="Lin C.F."/>
            <person name="Lin M.F."/>
            <person name="Lindblad-Toh K."/>
            <person name="Llopart A."/>
            <person name="Long M."/>
            <person name="Low L."/>
            <person name="Lozovsky E."/>
            <person name="Lu J."/>
            <person name="Luo M."/>
            <person name="Machado C.A."/>
            <person name="Makalowski W."/>
            <person name="Marzo M."/>
            <person name="Matsuda M."/>
            <person name="Matzkin L."/>
            <person name="McAllister B."/>
            <person name="McBride C.S."/>
            <person name="McKernan B."/>
            <person name="McKernan K."/>
            <person name="Mendez-Lago M."/>
            <person name="Minx P."/>
            <person name="Mollenhauer M.U."/>
            <person name="Montooth K."/>
            <person name="Mount S.M."/>
            <person name="Mu X."/>
            <person name="Myers E."/>
            <person name="Negre B."/>
            <person name="Newfeld S."/>
            <person name="Nielsen R."/>
            <person name="Noor M.A."/>
            <person name="O'Grady P."/>
            <person name="Pachter L."/>
            <person name="Papaceit M."/>
            <person name="Parisi M.J."/>
            <person name="Parisi M."/>
            <person name="Parts L."/>
            <person name="Pedersen J.S."/>
            <person name="Pesole G."/>
            <person name="Phillippy A.M."/>
            <person name="Ponting C.P."/>
            <person name="Pop M."/>
            <person name="Porcelli D."/>
            <person name="Powell J.R."/>
            <person name="Prohaska S."/>
            <person name="Pruitt K."/>
            <person name="Puig M."/>
            <person name="Quesneville H."/>
            <person name="Ram K.R."/>
            <person name="Rand D."/>
            <person name="Rasmussen M.D."/>
            <person name="Reed L.K."/>
            <person name="Reenan R."/>
            <person name="Reily A."/>
            <person name="Remington K.A."/>
            <person name="Rieger T.T."/>
            <person name="Ritchie M.G."/>
            <person name="Robin C."/>
            <person name="Rogers Y.H."/>
            <person name="Rohde C."/>
            <person name="Rozas J."/>
            <person name="Rubenfield M.J."/>
            <person name="Ruiz A."/>
            <person name="Russo S."/>
            <person name="Salzberg S.L."/>
            <person name="Sanchez-Gracia A."/>
            <person name="Saranga D.J."/>
            <person name="Sato H."/>
            <person name="Schaeffer S.W."/>
            <person name="Schatz M.C."/>
            <person name="Schlenke T."/>
            <person name="Schwartz R."/>
            <person name="Segarra C."/>
            <person name="Singh R.S."/>
            <person name="Sirot L."/>
            <person name="Sirota M."/>
            <person name="Sisneros N.B."/>
            <person name="Smith C.D."/>
            <person name="Smith T.F."/>
            <person name="Spieth J."/>
            <person name="Stage D.E."/>
            <person name="Stark A."/>
            <person name="Stephan W."/>
            <person name="Strausberg R.L."/>
            <person name="Strempel S."/>
            <person name="Sturgill D."/>
            <person name="Sutton G."/>
            <person name="Sutton G.G."/>
            <person name="Tao W."/>
            <person name="Teichmann S."/>
            <person name="Tobari Y.N."/>
            <person name="Tomimura Y."/>
            <person name="Tsolas J.M."/>
            <person name="Valente V.L."/>
            <person name="Venter E."/>
            <person name="Venter J.C."/>
            <person name="Vicario S."/>
            <person name="Vieira F.G."/>
            <person name="Vilella A.J."/>
            <person name="Villasante A."/>
            <person name="Walenz B."/>
            <person name="Wang J."/>
            <person name="Wasserman M."/>
            <person name="Watts T."/>
            <person name="Wilson D."/>
            <person name="Wilson R.K."/>
            <person name="Wing R.A."/>
            <person name="Wolfner M.F."/>
            <person name="Wong A."/>
            <person name="Wong G.K."/>
            <person name="Wu C.I."/>
            <person name="Wu G."/>
            <person name="Yamamoto D."/>
            <person name="Yang H.P."/>
            <person name="Yang S.P."/>
            <person name="Yorke J.A."/>
            <person name="Yoshida K."/>
            <person name="Zdobnov E."/>
            <person name="Zhang P."/>
            <person name="Zhang Y."/>
            <person name="Zimin A.V."/>
            <person name="Baldwin J."/>
            <person name="Abdouelleil A."/>
            <person name="Abdulkadir J."/>
            <person name="Abebe A."/>
            <person name="Abera B."/>
            <person name="Abreu J."/>
            <person name="Acer S.C."/>
            <person name="Aftuck L."/>
            <person name="Alexander A."/>
            <person name="An P."/>
            <person name="Anderson E."/>
            <person name="Anderson S."/>
            <person name="Arachi H."/>
            <person name="Azer M."/>
            <person name="Bachantsang P."/>
            <person name="Barry A."/>
            <person name="Bayul T."/>
            <person name="Berlin A."/>
            <person name="Bessette D."/>
            <person name="Bloom T."/>
            <person name="Blye J."/>
            <person name="Boguslavskiy L."/>
            <person name="Bonnet C."/>
            <person name="Boukhgalter B."/>
            <person name="Bourzgui I."/>
            <person name="Brown A."/>
            <person name="Cahill P."/>
            <person name="Channer S."/>
            <person name="Cheshatsang Y."/>
            <person name="Chuda L."/>
            <person name="Citroen M."/>
            <person name="Collymore A."/>
            <person name="Cooke P."/>
            <person name="Costello M."/>
            <person name="D'Aco K."/>
            <person name="Daza R."/>
            <person name="De Haan G."/>
            <person name="DeGray S."/>
            <person name="DeMaso C."/>
            <person name="Dhargay N."/>
            <person name="Dooley K."/>
            <person name="Dooley E."/>
            <person name="Doricent M."/>
            <person name="Dorje P."/>
            <person name="Dorjee K."/>
            <person name="Dupes A."/>
            <person name="Elong R."/>
            <person name="Falk J."/>
            <person name="Farina A."/>
            <person name="Faro S."/>
            <person name="Ferguson D."/>
            <person name="Fisher S."/>
            <person name="Foley C.D."/>
            <person name="Franke A."/>
            <person name="Friedrich D."/>
            <person name="Gadbois L."/>
            <person name="Gearin G."/>
            <person name="Gearin C.R."/>
            <person name="Giannoukos G."/>
            <person name="Goode T."/>
            <person name="Graham J."/>
            <person name="Grandbois E."/>
            <person name="Grewal S."/>
            <person name="Gyaltsen K."/>
            <person name="Hafez N."/>
            <person name="Hagos B."/>
            <person name="Hall J."/>
            <person name="Henson C."/>
            <person name="Hollinger A."/>
            <person name="Honan T."/>
            <person name="Huard M.D."/>
            <person name="Hughes L."/>
            <person name="Hurhula B."/>
            <person name="Husby M.E."/>
            <person name="Kamat A."/>
            <person name="Kanga B."/>
            <person name="Kashin S."/>
            <person name="Khazanovich D."/>
            <person name="Kisner P."/>
            <person name="Lance K."/>
            <person name="Lara M."/>
            <person name="Lee W."/>
            <person name="Lennon N."/>
            <person name="Letendre F."/>
            <person name="LeVine R."/>
            <person name="Lipovsky A."/>
            <person name="Liu X."/>
            <person name="Liu J."/>
            <person name="Liu S."/>
            <person name="Lokyitsang T."/>
            <person name="Lokyitsang Y."/>
            <person name="Lubonja R."/>
            <person name="Lui A."/>
            <person name="MacDonald P."/>
            <person name="Magnisalis V."/>
            <person name="Maru K."/>
            <person name="Matthews C."/>
            <person name="McCusker W."/>
            <person name="McDonough S."/>
            <person name="Mehta T."/>
            <person name="Meldrim J."/>
            <person name="Meneus L."/>
            <person name="Mihai O."/>
            <person name="Mihalev A."/>
            <person name="Mihova T."/>
            <person name="Mittelman R."/>
            <person name="Mlenga V."/>
            <person name="Montmayeur A."/>
            <person name="Mulrain L."/>
            <person name="Navidi A."/>
            <person name="Naylor J."/>
            <person name="Negash T."/>
            <person name="Nguyen T."/>
            <person name="Nguyen N."/>
            <person name="Nicol R."/>
            <person name="Norbu C."/>
            <person name="Norbu N."/>
            <person name="Novod N."/>
            <person name="O'Neill B."/>
            <person name="Osman S."/>
            <person name="Markiewicz E."/>
            <person name="Oyono O.L."/>
            <person name="Patti C."/>
            <person name="Phunkhang P."/>
            <person name="Pierre F."/>
            <person name="Priest M."/>
            <person name="Raghuraman S."/>
            <person name="Rege F."/>
            <person name="Reyes R."/>
            <person name="Rise C."/>
            <person name="Rogov P."/>
            <person name="Ross K."/>
            <person name="Ryan E."/>
            <person name="Settipalli S."/>
            <person name="Shea T."/>
            <person name="Sherpa N."/>
            <person name="Shi L."/>
            <person name="Shih D."/>
            <person name="Sparrow T."/>
            <person name="Spaulding J."/>
            <person name="Stalker J."/>
            <person name="Stange-Thomann N."/>
            <person name="Stavropoulos S."/>
            <person name="Stone C."/>
            <person name="Strader C."/>
            <person name="Tesfaye S."/>
            <person name="Thomson T."/>
            <person name="Thoulutsang Y."/>
            <person name="Thoulutsang D."/>
            <person name="Topham K."/>
            <person name="Topping I."/>
            <person name="Tsamla T."/>
            <person name="Vassiliev H."/>
            <person name="Vo A."/>
            <person name="Wangchuk T."/>
            <person name="Wangdi T."/>
            <person name="Weiand M."/>
            <person name="Wilkinson J."/>
            <person name="Wilson A."/>
            <person name="Yadav S."/>
            <person name="Young G."/>
            <person name="Yu Q."/>
            <person name="Zembek L."/>
            <person name="Zhong D."/>
            <person name="Zimmer A."/>
            <person name="Zwirko Z."/>
            <person name="Jaffe D.B."/>
            <person name="Alvarez P."/>
            <person name="Brockman W."/>
            <person name="Butler J."/>
            <person name="Chin C."/>
            <person name="Gnerre S."/>
            <person name="Grabherr M."/>
            <person name="Kleber M."/>
            <person name="Mauceli E."/>
            <person name="MacCallum I."/>
        </authorList>
    </citation>
    <scope>NUCLEOTIDE SEQUENCE [LARGE SCALE GENOMIC DNA]</scope>
    <source>
        <strain evidence="3">TSC#14024-0371.13</strain>
        <strain evidence="5">Tucson 14024-0371.13</strain>
    </source>
</reference>
<dbReference type="EMBL" id="CH902617">
    <property type="protein sequence ID" value="KPU80528.1"/>
    <property type="molecule type" value="Genomic_DNA"/>
</dbReference>
<organism evidence="3 5">
    <name type="scientific">Drosophila ananassae</name>
    <name type="common">Fruit fly</name>
    <dbReference type="NCBI Taxonomy" id="7217"/>
    <lineage>
        <taxon>Eukaryota</taxon>
        <taxon>Metazoa</taxon>
        <taxon>Ecdysozoa</taxon>
        <taxon>Arthropoda</taxon>
        <taxon>Hexapoda</taxon>
        <taxon>Insecta</taxon>
        <taxon>Pterygota</taxon>
        <taxon>Neoptera</taxon>
        <taxon>Endopterygota</taxon>
        <taxon>Diptera</taxon>
        <taxon>Brachycera</taxon>
        <taxon>Muscomorpha</taxon>
        <taxon>Ephydroidea</taxon>
        <taxon>Drosophilidae</taxon>
        <taxon>Drosophila</taxon>
        <taxon>Sophophora</taxon>
    </lineage>
</organism>
<evidence type="ECO:0000313" key="3">
    <source>
        <dbReference type="EMBL" id="EDV43908.1"/>
    </source>
</evidence>
<dbReference type="GO" id="GO:1902275">
    <property type="term" value="P:regulation of chromatin organization"/>
    <property type="evidence" value="ECO:0007669"/>
    <property type="project" value="EnsemblMetazoa"/>
</dbReference>
<feature type="region of interest" description="Disordered" evidence="1">
    <location>
        <begin position="505"/>
        <end position="604"/>
    </location>
</feature>
<gene>
    <name evidence="3" type="primary">Dana\GF18715</name>
    <name evidence="3" type="synonym">dana_GLEANR_19971</name>
    <name evidence="3" type="ORF">GF18715</name>
</gene>
<feature type="compositionally biased region" description="Basic and acidic residues" evidence="1">
    <location>
        <begin position="587"/>
        <end position="604"/>
    </location>
</feature>
<feature type="compositionally biased region" description="Low complexity" evidence="1">
    <location>
        <begin position="21"/>
        <end position="40"/>
    </location>
</feature>
<evidence type="ECO:0000256" key="1">
    <source>
        <dbReference type="SAM" id="MobiDB-lite"/>
    </source>
</evidence>
<name>B3LXL4_DROAN</name>
<dbReference type="OMA" id="KHEPDMD"/>
<dbReference type="AlphaFoldDB" id="B3LXL4"/>